<dbReference type="AlphaFoldDB" id="A0AAV1G3B2"/>
<dbReference type="EMBL" id="OY660874">
    <property type="protein sequence ID" value="CAJ1067691.1"/>
    <property type="molecule type" value="Genomic_DNA"/>
</dbReference>
<evidence type="ECO:0000313" key="3">
    <source>
        <dbReference type="Proteomes" id="UP001178508"/>
    </source>
</evidence>
<name>A0AAV1G3B2_XYRNO</name>
<keyword evidence="3" id="KW-1185">Reference proteome</keyword>
<protein>
    <submittedName>
        <fullName evidence="2">Uncharacterized protein</fullName>
    </submittedName>
</protein>
<reference evidence="2" key="1">
    <citation type="submission" date="2023-08" db="EMBL/GenBank/DDBJ databases">
        <authorList>
            <person name="Alioto T."/>
            <person name="Alioto T."/>
            <person name="Gomez Garrido J."/>
        </authorList>
    </citation>
    <scope>NUCLEOTIDE SEQUENCE</scope>
</reference>
<evidence type="ECO:0000313" key="2">
    <source>
        <dbReference type="EMBL" id="CAJ1067691.1"/>
    </source>
</evidence>
<accession>A0AAV1G3B2</accession>
<proteinExistence type="predicted"/>
<feature type="region of interest" description="Disordered" evidence="1">
    <location>
        <begin position="51"/>
        <end position="74"/>
    </location>
</feature>
<gene>
    <name evidence="2" type="ORF">XNOV1_A012399</name>
</gene>
<evidence type="ECO:0000256" key="1">
    <source>
        <dbReference type="SAM" id="MobiDB-lite"/>
    </source>
</evidence>
<dbReference type="Proteomes" id="UP001178508">
    <property type="component" value="Chromosome 11"/>
</dbReference>
<sequence length="74" mass="7922">MSDHMAAARQLSELCGDRSAAQLPYFVYGNTLKKGLMPQCVITAAGREPNGLHVPSMGEADEGYRRIASPTARG</sequence>
<organism evidence="2 3">
    <name type="scientific">Xyrichtys novacula</name>
    <name type="common">Pearly razorfish</name>
    <name type="synonym">Hemipteronotus novacula</name>
    <dbReference type="NCBI Taxonomy" id="13765"/>
    <lineage>
        <taxon>Eukaryota</taxon>
        <taxon>Metazoa</taxon>
        <taxon>Chordata</taxon>
        <taxon>Craniata</taxon>
        <taxon>Vertebrata</taxon>
        <taxon>Euteleostomi</taxon>
        <taxon>Actinopterygii</taxon>
        <taxon>Neopterygii</taxon>
        <taxon>Teleostei</taxon>
        <taxon>Neoteleostei</taxon>
        <taxon>Acanthomorphata</taxon>
        <taxon>Eupercaria</taxon>
        <taxon>Labriformes</taxon>
        <taxon>Labridae</taxon>
        <taxon>Xyrichtys</taxon>
    </lineage>
</organism>